<keyword evidence="1" id="KW-0812">Transmembrane</keyword>
<organism evidence="2 3">
    <name type="scientific">Zopfia rhizophila CBS 207.26</name>
    <dbReference type="NCBI Taxonomy" id="1314779"/>
    <lineage>
        <taxon>Eukaryota</taxon>
        <taxon>Fungi</taxon>
        <taxon>Dikarya</taxon>
        <taxon>Ascomycota</taxon>
        <taxon>Pezizomycotina</taxon>
        <taxon>Dothideomycetes</taxon>
        <taxon>Dothideomycetes incertae sedis</taxon>
        <taxon>Zopfiaceae</taxon>
        <taxon>Zopfia</taxon>
    </lineage>
</organism>
<name>A0A6A6DSP8_9PEZI</name>
<gene>
    <name evidence="2" type="ORF">K469DRAFT_268598</name>
</gene>
<protein>
    <submittedName>
        <fullName evidence="2">Uncharacterized protein</fullName>
    </submittedName>
</protein>
<dbReference type="AlphaFoldDB" id="A0A6A6DSP8"/>
<keyword evidence="1" id="KW-0472">Membrane</keyword>
<evidence type="ECO:0000313" key="2">
    <source>
        <dbReference type="EMBL" id="KAF2180686.1"/>
    </source>
</evidence>
<dbReference type="Proteomes" id="UP000800200">
    <property type="component" value="Unassembled WGS sequence"/>
</dbReference>
<keyword evidence="1" id="KW-1133">Transmembrane helix</keyword>
<proteinExistence type="predicted"/>
<feature type="transmembrane region" description="Helical" evidence="1">
    <location>
        <begin position="47"/>
        <end position="65"/>
    </location>
</feature>
<dbReference type="EMBL" id="ML994656">
    <property type="protein sequence ID" value="KAF2180686.1"/>
    <property type="molecule type" value="Genomic_DNA"/>
</dbReference>
<accession>A0A6A6DSP8</accession>
<keyword evidence="3" id="KW-1185">Reference proteome</keyword>
<reference evidence="2" key="1">
    <citation type="journal article" date="2020" name="Stud. Mycol.">
        <title>101 Dothideomycetes genomes: a test case for predicting lifestyles and emergence of pathogens.</title>
        <authorList>
            <person name="Haridas S."/>
            <person name="Albert R."/>
            <person name="Binder M."/>
            <person name="Bloem J."/>
            <person name="Labutti K."/>
            <person name="Salamov A."/>
            <person name="Andreopoulos B."/>
            <person name="Baker S."/>
            <person name="Barry K."/>
            <person name="Bills G."/>
            <person name="Bluhm B."/>
            <person name="Cannon C."/>
            <person name="Castanera R."/>
            <person name="Culley D."/>
            <person name="Daum C."/>
            <person name="Ezra D."/>
            <person name="Gonzalez J."/>
            <person name="Henrissat B."/>
            <person name="Kuo A."/>
            <person name="Liang C."/>
            <person name="Lipzen A."/>
            <person name="Lutzoni F."/>
            <person name="Magnuson J."/>
            <person name="Mondo S."/>
            <person name="Nolan M."/>
            <person name="Ohm R."/>
            <person name="Pangilinan J."/>
            <person name="Park H.-J."/>
            <person name="Ramirez L."/>
            <person name="Alfaro M."/>
            <person name="Sun H."/>
            <person name="Tritt A."/>
            <person name="Yoshinaga Y."/>
            <person name="Zwiers L.-H."/>
            <person name="Turgeon B."/>
            <person name="Goodwin S."/>
            <person name="Spatafora J."/>
            <person name="Crous P."/>
            <person name="Grigoriev I."/>
        </authorList>
    </citation>
    <scope>NUCLEOTIDE SEQUENCE</scope>
    <source>
        <strain evidence="2">CBS 207.26</strain>
    </source>
</reference>
<evidence type="ECO:0000256" key="1">
    <source>
        <dbReference type="SAM" id="Phobius"/>
    </source>
</evidence>
<sequence>MSRQPRIISQYIFNNLPKSFKKQPVRAAVLGGRLHLTNEDRQLKSHLRDGFLFGLFFSFILILIHV</sequence>
<evidence type="ECO:0000313" key="3">
    <source>
        <dbReference type="Proteomes" id="UP000800200"/>
    </source>
</evidence>